<name>A0A6A4CRX9_9STRA</name>
<accession>A0A6A4CRX9</accession>
<dbReference type="Pfam" id="PF03184">
    <property type="entry name" value="DDE_1"/>
    <property type="match status" value="1"/>
</dbReference>
<organism evidence="3 4">
    <name type="scientific">Phytophthora rubi</name>
    <dbReference type="NCBI Taxonomy" id="129364"/>
    <lineage>
        <taxon>Eukaryota</taxon>
        <taxon>Sar</taxon>
        <taxon>Stramenopiles</taxon>
        <taxon>Oomycota</taxon>
        <taxon>Peronosporomycetes</taxon>
        <taxon>Peronosporales</taxon>
        <taxon>Peronosporaceae</taxon>
        <taxon>Phytophthora</taxon>
    </lineage>
</organism>
<gene>
    <name evidence="3" type="ORF">PR003_g25150</name>
</gene>
<dbReference type="InterPro" id="IPR004875">
    <property type="entry name" value="DDE_SF_endonuclease_dom"/>
</dbReference>
<feature type="region of interest" description="Disordered" evidence="1">
    <location>
        <begin position="555"/>
        <end position="580"/>
    </location>
</feature>
<evidence type="ECO:0000256" key="1">
    <source>
        <dbReference type="SAM" id="MobiDB-lite"/>
    </source>
</evidence>
<comment type="caution">
    <text evidence="3">The sequence shown here is derived from an EMBL/GenBank/DDBJ whole genome shotgun (WGS) entry which is preliminary data.</text>
</comment>
<sequence>MCPGCEVKKHKPTSASPIVMALSRQSESSPVSRLRSSESKRDVISLSSSCDESKSEDDEVPPQTTTQVEVSDIPTQPSNRAAQHVSTIQQRKRVISWMEDYMKTNGKKNMFARAVDAFPHIFNSATRNANLNKAINWWKKRDQLIGAPRGAVGLSIRREAGRKRVNSKAVQGRGRRRSEWVNWIYPLLCSEFDRLRKLGLKFDSGLLRQLALRMMQQRDAPKVDANGVLLESKITTHWVQSFMENNNIVLRAQTGKRQLSPEKTAEIEKSVAVHLGELKRGFDSGKYDKNAIENIDETHFVIDFDNGTTLGFGGETQVKYADVVSGGEGMTMVVRISGGPSGHIHPPMMIFTNPNRSHPIAGVADVEGVCYRSGPKGWMDKRIFREYLCERKAQAPDRLGRKKTIFLDNCSGHLSEEECKEELEALNASLQCLPPNATDLCQPAHSFVIAKIKDVWRSMWNKKKIELIYNNEWQNKPRGNSTGSGKLKNPGKSFFLELAANAVRRANAYRDKNHLNYARKAMIRCGLSLDVDGVWQVEQLYPHLQEIIKKYPGEFDKPSQKEATPSKPSVAVISASALSE</sequence>
<dbReference type="GO" id="GO:0005634">
    <property type="term" value="C:nucleus"/>
    <property type="evidence" value="ECO:0007669"/>
    <property type="project" value="TreeGrafter"/>
</dbReference>
<evidence type="ECO:0000313" key="4">
    <source>
        <dbReference type="Proteomes" id="UP000434957"/>
    </source>
</evidence>
<feature type="domain" description="DDE-1" evidence="2">
    <location>
        <begin position="362"/>
        <end position="470"/>
    </location>
</feature>
<feature type="compositionally biased region" description="Polar residues" evidence="1">
    <location>
        <begin position="62"/>
        <end position="83"/>
    </location>
</feature>
<evidence type="ECO:0000313" key="3">
    <source>
        <dbReference type="EMBL" id="KAE9291003.1"/>
    </source>
</evidence>
<dbReference type="EMBL" id="QXFT01002957">
    <property type="protein sequence ID" value="KAE9291003.1"/>
    <property type="molecule type" value="Genomic_DNA"/>
</dbReference>
<proteinExistence type="predicted"/>
<protein>
    <recommendedName>
        <fullName evidence="2">DDE-1 domain-containing protein</fullName>
    </recommendedName>
</protein>
<dbReference type="AlphaFoldDB" id="A0A6A4CRX9"/>
<keyword evidence="4" id="KW-1185">Reference proteome</keyword>
<dbReference type="Proteomes" id="UP000434957">
    <property type="component" value="Unassembled WGS sequence"/>
</dbReference>
<evidence type="ECO:0000259" key="2">
    <source>
        <dbReference type="Pfam" id="PF03184"/>
    </source>
</evidence>
<dbReference type="GO" id="GO:0003677">
    <property type="term" value="F:DNA binding"/>
    <property type="evidence" value="ECO:0007669"/>
    <property type="project" value="TreeGrafter"/>
</dbReference>
<feature type="region of interest" description="Disordered" evidence="1">
    <location>
        <begin position="1"/>
        <end position="83"/>
    </location>
</feature>
<reference evidence="3 4" key="1">
    <citation type="submission" date="2018-08" db="EMBL/GenBank/DDBJ databases">
        <title>Genomic investigation of the strawberry pathogen Phytophthora fragariae indicates pathogenicity is determined by transcriptional variation in three key races.</title>
        <authorList>
            <person name="Adams T.M."/>
            <person name="Armitage A.D."/>
            <person name="Sobczyk M.K."/>
            <person name="Bates H.J."/>
            <person name="Dunwell J.M."/>
            <person name="Nellist C.F."/>
            <person name="Harrison R.J."/>
        </authorList>
    </citation>
    <scope>NUCLEOTIDE SEQUENCE [LARGE SCALE GENOMIC DNA]</scope>
    <source>
        <strain evidence="3 4">SCRP333</strain>
    </source>
</reference>
<dbReference type="PANTHER" id="PTHR19303:SF73">
    <property type="entry name" value="PROTEIN PDC2"/>
    <property type="match status" value="1"/>
</dbReference>
<dbReference type="PANTHER" id="PTHR19303">
    <property type="entry name" value="TRANSPOSON"/>
    <property type="match status" value="1"/>
</dbReference>
<dbReference type="InterPro" id="IPR050863">
    <property type="entry name" value="CenT-Element_Derived"/>
</dbReference>